<dbReference type="AlphaFoldDB" id="A0A8J7HC06"/>
<dbReference type="EMBL" id="JAEAGR010000013">
    <property type="protein sequence ID" value="MBH1941666.1"/>
    <property type="molecule type" value="Genomic_DNA"/>
</dbReference>
<gene>
    <name evidence="2" type="ORF">I5677_12255</name>
</gene>
<evidence type="ECO:0000313" key="2">
    <source>
        <dbReference type="EMBL" id="MBH1941666.1"/>
    </source>
</evidence>
<feature type="region of interest" description="Disordered" evidence="1">
    <location>
        <begin position="112"/>
        <end position="136"/>
    </location>
</feature>
<dbReference type="RefSeq" id="WP_197661911.1">
    <property type="nucleotide sequence ID" value="NZ_JAEAGR010000013.1"/>
</dbReference>
<protein>
    <submittedName>
        <fullName evidence="2">Uncharacterized protein</fullName>
    </submittedName>
</protein>
<accession>A0A8J7HC06</accession>
<evidence type="ECO:0000313" key="3">
    <source>
        <dbReference type="Proteomes" id="UP000623269"/>
    </source>
</evidence>
<name>A0A8J7HC06_9FIRM</name>
<comment type="caution">
    <text evidence="2">The sequence shown here is derived from an EMBL/GenBank/DDBJ whole genome shotgun (WGS) entry which is preliminary data.</text>
</comment>
<proteinExistence type="predicted"/>
<evidence type="ECO:0000256" key="1">
    <source>
        <dbReference type="SAM" id="MobiDB-lite"/>
    </source>
</evidence>
<dbReference type="Proteomes" id="UP000623269">
    <property type="component" value="Unassembled WGS sequence"/>
</dbReference>
<sequence length="169" mass="20010">MDGWVSIYRELTEGWLWEDKPFSKGQAWIDLIILANYKDAKISLGNEIILVKRGSFITSELKLMERWGWSKTKVRSFLNQLQNDEKIVKKTDRKKTTITLVNYGLYQDIETNKEPKKDHKKTSERPRKDTTNKGIIESNIHISMDPQFQNFIEKKRELLSKTMRDENET</sequence>
<keyword evidence="3" id="KW-1185">Reference proteome</keyword>
<feature type="compositionally biased region" description="Basic and acidic residues" evidence="1">
    <location>
        <begin position="112"/>
        <end position="131"/>
    </location>
</feature>
<organism evidence="2 3">
    <name type="scientific">Mobilitalea sibirica</name>
    <dbReference type="NCBI Taxonomy" id="1462919"/>
    <lineage>
        <taxon>Bacteria</taxon>
        <taxon>Bacillati</taxon>
        <taxon>Bacillota</taxon>
        <taxon>Clostridia</taxon>
        <taxon>Lachnospirales</taxon>
        <taxon>Lachnospiraceae</taxon>
        <taxon>Mobilitalea</taxon>
    </lineage>
</organism>
<reference evidence="2" key="1">
    <citation type="submission" date="2020-12" db="EMBL/GenBank/DDBJ databases">
        <title>M. sibirica DSM 26468T genome.</title>
        <authorList>
            <person name="Thieme N."/>
            <person name="Rettenmaier R."/>
            <person name="Zverlov V."/>
            <person name="Liebl W."/>
        </authorList>
    </citation>
    <scope>NUCLEOTIDE SEQUENCE</scope>
    <source>
        <strain evidence="2">DSM 26468</strain>
    </source>
</reference>